<dbReference type="EMBL" id="BAAASE010000016">
    <property type="protein sequence ID" value="GAA2425112.1"/>
    <property type="molecule type" value="Genomic_DNA"/>
</dbReference>
<dbReference type="Proteomes" id="UP001499986">
    <property type="component" value="Unassembled WGS sequence"/>
</dbReference>
<proteinExistence type="predicted"/>
<evidence type="ECO:0000313" key="2">
    <source>
        <dbReference type="Proteomes" id="UP001499986"/>
    </source>
</evidence>
<reference evidence="1 2" key="1">
    <citation type="journal article" date="2019" name="Int. J. Syst. Evol. Microbiol.">
        <title>The Global Catalogue of Microorganisms (GCM) 10K type strain sequencing project: providing services to taxonomists for standard genome sequencing and annotation.</title>
        <authorList>
            <consortium name="The Broad Institute Genomics Platform"/>
            <consortium name="The Broad Institute Genome Sequencing Center for Infectious Disease"/>
            <person name="Wu L."/>
            <person name="Ma J."/>
        </authorList>
    </citation>
    <scope>NUCLEOTIDE SEQUENCE [LARGE SCALE GENOMIC DNA]</scope>
    <source>
        <strain evidence="1 2">JCM 4358</strain>
    </source>
</reference>
<comment type="caution">
    <text evidence="1">The sequence shown here is derived from an EMBL/GenBank/DDBJ whole genome shotgun (WGS) entry which is preliminary data.</text>
</comment>
<keyword evidence="2" id="KW-1185">Reference proteome</keyword>
<protein>
    <submittedName>
        <fullName evidence="1">Uncharacterized protein</fullName>
    </submittedName>
</protein>
<accession>A0ABN3J963</accession>
<name>A0ABN3J963_9ACTN</name>
<organism evidence="1 2">
    <name type="scientific">Streptomyces coeruleofuscus</name>
    <dbReference type="NCBI Taxonomy" id="66879"/>
    <lineage>
        <taxon>Bacteria</taxon>
        <taxon>Bacillati</taxon>
        <taxon>Actinomycetota</taxon>
        <taxon>Actinomycetes</taxon>
        <taxon>Kitasatosporales</taxon>
        <taxon>Streptomycetaceae</taxon>
        <taxon>Streptomyces</taxon>
    </lineage>
</organism>
<evidence type="ECO:0000313" key="1">
    <source>
        <dbReference type="EMBL" id="GAA2425112.1"/>
    </source>
</evidence>
<gene>
    <name evidence="1" type="ORF">GCM10010255_78610</name>
</gene>
<sequence>MLAALGLGSLVTIAVLLPTVRPEEEPAAYGTSPDVRRFVTVLVAGTLSATGAFTGYTYMPPHPRHPRGLTTPRCPKSCPHDLPAGQVQQRNVREF</sequence>